<dbReference type="SUPFAM" id="SSF57959">
    <property type="entry name" value="Leucine zipper domain"/>
    <property type="match status" value="1"/>
</dbReference>
<feature type="region of interest" description="Disordered" evidence="7">
    <location>
        <begin position="370"/>
        <end position="401"/>
    </location>
</feature>
<feature type="compositionally biased region" description="Basic and acidic residues" evidence="7">
    <location>
        <begin position="89"/>
        <end position="99"/>
    </location>
</feature>
<evidence type="ECO:0000256" key="5">
    <source>
        <dbReference type="PROSITE-ProRule" id="PRU00042"/>
    </source>
</evidence>
<comment type="subcellular location">
    <subcellularLocation>
        <location evidence="1">Nucleus</location>
    </subcellularLocation>
</comment>
<evidence type="ECO:0000256" key="4">
    <source>
        <dbReference type="ARBA" id="ARBA00023242"/>
    </source>
</evidence>
<dbReference type="EMBL" id="CAJPVJ010006950">
    <property type="protein sequence ID" value="CAG2170861.1"/>
    <property type="molecule type" value="Genomic_DNA"/>
</dbReference>
<feature type="compositionally biased region" description="Low complexity" evidence="7">
    <location>
        <begin position="100"/>
        <end position="111"/>
    </location>
</feature>
<keyword evidence="5" id="KW-0479">Metal-binding</keyword>
<evidence type="ECO:0000259" key="8">
    <source>
        <dbReference type="PROSITE" id="PS50157"/>
    </source>
</evidence>
<dbReference type="InterPro" id="IPR036236">
    <property type="entry name" value="Znf_C2H2_sf"/>
</dbReference>
<dbReference type="Gene3D" id="3.30.160.60">
    <property type="entry name" value="Classic Zinc Finger"/>
    <property type="match status" value="1"/>
</dbReference>
<feature type="compositionally biased region" description="Basic and acidic residues" evidence="7">
    <location>
        <begin position="384"/>
        <end position="401"/>
    </location>
</feature>
<dbReference type="SMART" id="SM00338">
    <property type="entry name" value="BRLZ"/>
    <property type="match status" value="1"/>
</dbReference>
<evidence type="ECO:0000259" key="9">
    <source>
        <dbReference type="PROSITE" id="PS50217"/>
    </source>
</evidence>
<name>A0A7R9QPP4_9ACAR</name>
<dbReference type="OrthoDB" id="295274at2759"/>
<dbReference type="PROSITE" id="PS00028">
    <property type="entry name" value="ZINC_FINGER_C2H2_1"/>
    <property type="match status" value="1"/>
</dbReference>
<evidence type="ECO:0000256" key="7">
    <source>
        <dbReference type="SAM" id="MobiDB-lite"/>
    </source>
</evidence>
<accession>A0A7R9QPP4</accession>
<organism evidence="10">
    <name type="scientific">Oppiella nova</name>
    <dbReference type="NCBI Taxonomy" id="334625"/>
    <lineage>
        <taxon>Eukaryota</taxon>
        <taxon>Metazoa</taxon>
        <taxon>Ecdysozoa</taxon>
        <taxon>Arthropoda</taxon>
        <taxon>Chelicerata</taxon>
        <taxon>Arachnida</taxon>
        <taxon>Acari</taxon>
        <taxon>Acariformes</taxon>
        <taxon>Sarcoptiformes</taxon>
        <taxon>Oribatida</taxon>
        <taxon>Brachypylina</taxon>
        <taxon>Oppioidea</taxon>
        <taxon>Oppiidae</taxon>
        <taxon>Oppiella</taxon>
    </lineage>
</organism>
<gene>
    <name evidence="10" type="ORF">ONB1V03_LOCUS10327</name>
</gene>
<dbReference type="GO" id="GO:0003700">
    <property type="term" value="F:DNA-binding transcription factor activity"/>
    <property type="evidence" value="ECO:0007669"/>
    <property type="project" value="InterPro"/>
</dbReference>
<dbReference type="Proteomes" id="UP000728032">
    <property type="component" value="Unassembled WGS sequence"/>
</dbReference>
<dbReference type="CDD" id="cd14687">
    <property type="entry name" value="bZIP_ATF2"/>
    <property type="match status" value="1"/>
</dbReference>
<dbReference type="AlphaFoldDB" id="A0A7R9QPP4"/>
<evidence type="ECO:0000256" key="6">
    <source>
        <dbReference type="SAM" id="Coils"/>
    </source>
</evidence>
<dbReference type="PROSITE" id="PS50217">
    <property type="entry name" value="BZIP"/>
    <property type="match status" value="1"/>
</dbReference>
<feature type="domain" description="C2H2-type" evidence="8">
    <location>
        <begin position="9"/>
        <end position="38"/>
    </location>
</feature>
<keyword evidence="3" id="KW-0804">Transcription</keyword>
<dbReference type="GO" id="GO:0005634">
    <property type="term" value="C:nucleus"/>
    <property type="evidence" value="ECO:0007669"/>
    <property type="project" value="UniProtKB-SubCell"/>
</dbReference>
<keyword evidence="2" id="KW-0805">Transcription regulation</keyword>
<sequence length="475" mass="52248">MNADNDKPFECRERGCAMKFSNVDHLTVHQKRHEMKLKFSLSSASVAIADQTPTPSRILGNFLQNWEAVGLNSEIQEITNLTPILNDTNHTKTADDNNKDNTNTCNSKSSSADNPFAQSFQKALKDNNNLNIPEISRIMTTSTSDSPLNTPSIFPNEGLMAIVNAALNTPDHDFHFTNTDKVDTSSADSVVSEVMAGCEQTKTLRVDPKNAVKGQRFQAVPVIRTANTNNNITITSSVPNIVISQPNHKIIKTLNTTKLRTVPMAQTTSKTTAIIAPKIKESSLTIANNNNSLYKVILKLPDGRSVQLPLIQTPITQTSLQPTVTDKTNDLNAITNHESLTIGAITSSSSHANQSNALSSLQSKVDATLASLPPKAKPGRKSKFAPEEDPKEKKARSLERNRAAAMRCRLKRKHWIDSLEEKADEYEKINEKLQSEVVALRREVTLLKTALLAHKDCPVTQQQQQQKVTNGSLVS</sequence>
<feature type="coiled-coil region" evidence="6">
    <location>
        <begin position="416"/>
        <end position="450"/>
    </location>
</feature>
<evidence type="ECO:0008006" key="12">
    <source>
        <dbReference type="Google" id="ProtNLM"/>
    </source>
</evidence>
<dbReference type="EMBL" id="OC921775">
    <property type="protein sequence ID" value="CAD7653674.1"/>
    <property type="molecule type" value="Genomic_DNA"/>
</dbReference>
<dbReference type="PROSITE" id="PS50157">
    <property type="entry name" value="ZINC_FINGER_C2H2_2"/>
    <property type="match status" value="1"/>
</dbReference>
<dbReference type="SMART" id="SM00355">
    <property type="entry name" value="ZnF_C2H2"/>
    <property type="match status" value="1"/>
</dbReference>
<dbReference type="Pfam" id="PF00170">
    <property type="entry name" value="bZIP_1"/>
    <property type="match status" value="1"/>
</dbReference>
<keyword evidence="4" id="KW-0539">Nucleus</keyword>
<keyword evidence="5" id="KW-0863">Zinc-finger</keyword>
<dbReference type="PANTHER" id="PTHR19304">
    <property type="entry name" value="CYCLIC-AMP RESPONSE ELEMENT BINDING PROTEIN"/>
    <property type="match status" value="1"/>
</dbReference>
<evidence type="ECO:0000256" key="2">
    <source>
        <dbReference type="ARBA" id="ARBA00023015"/>
    </source>
</evidence>
<evidence type="ECO:0000256" key="3">
    <source>
        <dbReference type="ARBA" id="ARBA00023163"/>
    </source>
</evidence>
<proteinExistence type="predicted"/>
<reference evidence="10" key="1">
    <citation type="submission" date="2020-11" db="EMBL/GenBank/DDBJ databases">
        <authorList>
            <person name="Tran Van P."/>
        </authorList>
    </citation>
    <scope>NUCLEOTIDE SEQUENCE</scope>
</reference>
<keyword evidence="5" id="KW-0862">Zinc</keyword>
<feature type="domain" description="BZIP" evidence="9">
    <location>
        <begin position="391"/>
        <end position="454"/>
    </location>
</feature>
<dbReference type="GO" id="GO:0008270">
    <property type="term" value="F:zinc ion binding"/>
    <property type="evidence" value="ECO:0007669"/>
    <property type="project" value="UniProtKB-KW"/>
</dbReference>
<evidence type="ECO:0000256" key="1">
    <source>
        <dbReference type="ARBA" id="ARBA00004123"/>
    </source>
</evidence>
<feature type="region of interest" description="Disordered" evidence="7">
    <location>
        <begin position="89"/>
        <end position="114"/>
    </location>
</feature>
<protein>
    <recommendedName>
        <fullName evidence="12">Cyclic AMP-dependent transcription factor ATF-2</fullName>
    </recommendedName>
</protein>
<dbReference type="Gene3D" id="1.20.5.170">
    <property type="match status" value="1"/>
</dbReference>
<keyword evidence="6" id="KW-0175">Coiled coil</keyword>
<dbReference type="PROSITE" id="PS00036">
    <property type="entry name" value="BZIP_BASIC"/>
    <property type="match status" value="1"/>
</dbReference>
<evidence type="ECO:0000313" key="11">
    <source>
        <dbReference type="Proteomes" id="UP000728032"/>
    </source>
</evidence>
<dbReference type="SUPFAM" id="SSF57667">
    <property type="entry name" value="beta-beta-alpha zinc fingers"/>
    <property type="match status" value="1"/>
</dbReference>
<dbReference type="InterPro" id="IPR051027">
    <property type="entry name" value="bZIP_transcription_factors"/>
</dbReference>
<dbReference type="InterPro" id="IPR013087">
    <property type="entry name" value="Znf_C2H2_type"/>
</dbReference>
<dbReference type="InterPro" id="IPR004827">
    <property type="entry name" value="bZIP"/>
</dbReference>
<dbReference type="InterPro" id="IPR046347">
    <property type="entry name" value="bZIP_sf"/>
</dbReference>
<evidence type="ECO:0000313" key="10">
    <source>
        <dbReference type="EMBL" id="CAD7653674.1"/>
    </source>
</evidence>
<keyword evidence="11" id="KW-1185">Reference proteome</keyword>